<sequence>MDDNSDPPALTLGGHSPVFSKKRKTNTRQKKISLYTTATNAGGVPKLESMFAPSNAQPPQSTQLPLRFGHIAVPDETQEKVQGASEQLKGEKGNKASGAKGGAEDAHSSEDGAEKVEENLPGSGQGADQGTKEEEVIPTWEYSNEARVYHCKYSELAEAYLNHAYDYCRDGCLDLLLEPNLPQGTRIQTLHLVSTLVHSDRALSFLQDAEAVLNELDQEKWQVRLLKQDNVQMVKDLEMWRLQEPLGQGVEGDDDMPSHQWVEFNRKYQEMVKQELEEELEGVTAVEEPAVELVGHEALEGVTIEALSAVVEEDVTEVKSEVEAMGSV</sequence>
<name>A0AAN7WBA5_9PEZI</name>
<feature type="compositionally biased region" description="Polar residues" evidence="1">
    <location>
        <begin position="52"/>
        <end position="64"/>
    </location>
</feature>
<feature type="compositionally biased region" description="Basic residues" evidence="1">
    <location>
        <begin position="20"/>
        <end position="31"/>
    </location>
</feature>
<evidence type="ECO:0000256" key="1">
    <source>
        <dbReference type="SAM" id="MobiDB-lite"/>
    </source>
</evidence>
<evidence type="ECO:0000313" key="3">
    <source>
        <dbReference type="Proteomes" id="UP001310594"/>
    </source>
</evidence>
<proteinExistence type="predicted"/>
<feature type="region of interest" description="Disordered" evidence="1">
    <location>
        <begin position="1"/>
        <end position="32"/>
    </location>
</feature>
<evidence type="ECO:0000313" key="2">
    <source>
        <dbReference type="EMBL" id="KAK5705123.1"/>
    </source>
</evidence>
<feature type="region of interest" description="Disordered" evidence="1">
    <location>
        <begin position="44"/>
        <end position="134"/>
    </location>
</feature>
<accession>A0AAN7WBA5</accession>
<dbReference type="EMBL" id="JAVRQU010000003">
    <property type="protein sequence ID" value="KAK5705123.1"/>
    <property type="molecule type" value="Genomic_DNA"/>
</dbReference>
<comment type="caution">
    <text evidence="2">The sequence shown here is derived from an EMBL/GenBank/DDBJ whole genome shotgun (WGS) entry which is preliminary data.</text>
</comment>
<reference evidence="2" key="1">
    <citation type="submission" date="2023-08" db="EMBL/GenBank/DDBJ databases">
        <title>Black Yeasts Isolated from many extreme environments.</title>
        <authorList>
            <person name="Coleine C."/>
            <person name="Stajich J.E."/>
            <person name="Selbmann L."/>
        </authorList>
    </citation>
    <scope>NUCLEOTIDE SEQUENCE</scope>
    <source>
        <strain evidence="2">CCFEE 5810</strain>
    </source>
</reference>
<protein>
    <submittedName>
        <fullName evidence="2">Uncharacterized protein</fullName>
    </submittedName>
</protein>
<gene>
    <name evidence="2" type="ORF">LTR97_002238</name>
</gene>
<dbReference type="AlphaFoldDB" id="A0AAN7WBA5"/>
<organism evidence="2 3">
    <name type="scientific">Elasticomyces elasticus</name>
    <dbReference type="NCBI Taxonomy" id="574655"/>
    <lineage>
        <taxon>Eukaryota</taxon>
        <taxon>Fungi</taxon>
        <taxon>Dikarya</taxon>
        <taxon>Ascomycota</taxon>
        <taxon>Pezizomycotina</taxon>
        <taxon>Dothideomycetes</taxon>
        <taxon>Dothideomycetidae</taxon>
        <taxon>Mycosphaerellales</taxon>
        <taxon>Teratosphaeriaceae</taxon>
        <taxon>Elasticomyces</taxon>
    </lineage>
</organism>
<dbReference type="Proteomes" id="UP001310594">
    <property type="component" value="Unassembled WGS sequence"/>
</dbReference>
<feature type="compositionally biased region" description="Basic and acidic residues" evidence="1">
    <location>
        <begin position="102"/>
        <end position="118"/>
    </location>
</feature>